<organism evidence="2 3">
    <name type="scientific">Alicyclobacillus mengziensis</name>
    <dbReference type="NCBI Taxonomy" id="2931921"/>
    <lineage>
        <taxon>Bacteria</taxon>
        <taxon>Bacillati</taxon>
        <taxon>Bacillota</taxon>
        <taxon>Bacilli</taxon>
        <taxon>Bacillales</taxon>
        <taxon>Alicyclobacillaceae</taxon>
        <taxon>Alicyclobacillus</taxon>
    </lineage>
</organism>
<reference evidence="2 3" key="1">
    <citation type="submission" date="2021-02" db="EMBL/GenBank/DDBJ databases">
        <title>Alicyclobacillus curvatus sp. nov. and Alicyclobacillus mengziensis sp. nov., two acidophilic bacteria isolated from acid mine drainage.</title>
        <authorList>
            <person name="Huang Y."/>
        </authorList>
    </citation>
    <scope>NUCLEOTIDE SEQUENCE [LARGE SCALE GENOMIC DNA]</scope>
    <source>
        <strain evidence="2 3">S30H14</strain>
    </source>
</reference>
<evidence type="ECO:0000313" key="2">
    <source>
        <dbReference type="EMBL" id="QSO46544.1"/>
    </source>
</evidence>
<keyword evidence="1" id="KW-0812">Transmembrane</keyword>
<accession>A0A9X7VXN8</accession>
<sequence length="127" mass="14155">MGSHIRLAWADILLKFVLTVVVLVIANSLFTLYTYFWEIVLTGAAVAILGLFLDWLVLPNVGSFPALYVDKMGYLIVISLLSLGLSDSTIVPFYVAELIAILLALFEELMHRMVLPKEHRIPDGHLA</sequence>
<dbReference type="Pfam" id="PF10710">
    <property type="entry name" value="DUF2512"/>
    <property type="match status" value="1"/>
</dbReference>
<keyword evidence="1" id="KW-1133">Transmembrane helix</keyword>
<dbReference type="RefSeq" id="WP_206655913.1">
    <property type="nucleotide sequence ID" value="NZ_CP071182.1"/>
</dbReference>
<feature type="transmembrane region" description="Helical" evidence="1">
    <location>
        <begin position="12"/>
        <end position="33"/>
    </location>
</feature>
<gene>
    <name evidence="2" type="ORF">JZ786_19075</name>
</gene>
<protein>
    <submittedName>
        <fullName evidence="2">DUF2512 family protein</fullName>
    </submittedName>
</protein>
<evidence type="ECO:0000256" key="1">
    <source>
        <dbReference type="SAM" id="Phobius"/>
    </source>
</evidence>
<dbReference type="EMBL" id="CP071182">
    <property type="protein sequence ID" value="QSO46544.1"/>
    <property type="molecule type" value="Genomic_DNA"/>
</dbReference>
<keyword evidence="3" id="KW-1185">Reference proteome</keyword>
<proteinExistence type="predicted"/>
<keyword evidence="1" id="KW-0472">Membrane</keyword>
<feature type="transmembrane region" description="Helical" evidence="1">
    <location>
        <begin position="39"/>
        <end position="58"/>
    </location>
</feature>
<dbReference type="InterPro" id="IPR019649">
    <property type="entry name" value="DUF2512"/>
</dbReference>
<name>A0A9X7VXN8_9BACL</name>
<feature type="transmembrane region" description="Helical" evidence="1">
    <location>
        <begin position="65"/>
        <end position="85"/>
    </location>
</feature>
<dbReference type="AlphaFoldDB" id="A0A9X7VXN8"/>
<evidence type="ECO:0000313" key="3">
    <source>
        <dbReference type="Proteomes" id="UP000663505"/>
    </source>
</evidence>
<dbReference type="Proteomes" id="UP000663505">
    <property type="component" value="Chromosome"/>
</dbReference>
<dbReference type="KEGG" id="afx:JZ786_19075"/>